<dbReference type="InterPro" id="IPR045877">
    <property type="entry name" value="ZFP36-like"/>
</dbReference>
<feature type="compositionally biased region" description="Polar residues" evidence="6">
    <location>
        <begin position="26"/>
        <end position="37"/>
    </location>
</feature>
<sequence>MPPSSVAGRSRLMSGKGMETLANQSGNIVGQTPSFTPNLVKDGVHSNGRDGGKGTRGPLHSGTNRGSVDSDAARFQCAQTPRKLQFFKTKICPWYHKGGCDRGLACQFAHGLSELRECPDLRKTSLCPNVKRGGSCTIPGCHYAHRVHELRATGQLYKTALCVRWQMGRCNAGSLCRHAHGKNEMRNGRGVPPLSGPGDDSLPPLLVGSRSPSLPAGRRLRSRTSAPVTFFQATRRRQSQPFPFDQLETLGEPGVYVPCERRLTAQVGGGHEAHSTSLLLSKLIASKAQSVCPVLDAQRGEGHFNEVNPHKELQIQLRRATRGGLTPAKMTAKDSDVLCGQSAAVFQLNSLRRPGRNEGMASTSNGQEGPFGDILREAKSLPLEQSCGSAAALALENLTVPRVNGGFERLPLLGAASEDTLNRPQIIDQAIGARDRKLGEIFSPLSVDLDPAELQTSWNVPLLHDDFVASLHALSSRDASGHECPRSAGICRRDSVSVGTGGNREGSRLPPSTMVSLHARELGSGRASVRPLEGTVPRSFRKTSGPTPTLPGSREIDGEYSFIDKLQCWESRNRMVAQDNPFSCHTASLETGSGRPSCNTPLASGQPGTKDTGSVTGSSEHTADVSTSGYPPDLLAMHRGCRRASSGASTIDTTPRSIDALSGLLCSLSLSPYSPAINSGPGCQTLVGRRDTFDASGESVVSGALNKLRTASSEDSHETTRERPVDMLAVHGSIQGSRPSVETCSDSHSIRQLHDIDAALGYGLITPIALTLSGVRGSQFHVWGVQGGRQSELRGNGRREKTGFVENPDSHSLQSVNVPNISPGLESVCGWIDKDNSCGFGVGKSQQENLEETGRGSDFEKGCSDRKALDISDVSWEGDPDAQYLRHGALPESASLCKEGQALSIGVTRASVVQCVTGAPKSSVGSERQAVGELNAQEESTVCWKVDEKNRMREENVCGGVPAVRSGCIYTPYDMGSCPSGRQRRAKDEIVSGANLGFLAQERVVDEHHDTSELLSEIEAFRRTCCDSGASVSTCCSRREPADTPVGNAVKGEQSDNSGCRVPADSGHCSVLFSGPDLFRASWDLP</sequence>
<feature type="domain" description="C3H1-type" evidence="7">
    <location>
        <begin position="156"/>
        <end position="183"/>
    </location>
</feature>
<feature type="compositionally biased region" description="Basic and acidic residues" evidence="6">
    <location>
        <begin position="42"/>
        <end position="53"/>
    </location>
</feature>
<dbReference type="AlphaFoldDB" id="A0A086K1K3"/>
<accession>A0A086K1K3</accession>
<comment type="caution">
    <text evidence="8">The sequence shown here is derived from an EMBL/GenBank/DDBJ whole genome shotgun (WGS) entry which is preliminary data.</text>
</comment>
<evidence type="ECO:0000256" key="6">
    <source>
        <dbReference type="SAM" id="MobiDB-lite"/>
    </source>
</evidence>
<evidence type="ECO:0000256" key="1">
    <source>
        <dbReference type="ARBA" id="ARBA00022723"/>
    </source>
</evidence>
<reference evidence="8 9" key="1">
    <citation type="submission" date="2014-03" db="EMBL/GenBank/DDBJ databases">
        <authorList>
            <person name="Sibley D."/>
            <person name="Venepally P."/>
            <person name="Karamycheva S."/>
            <person name="Hadjithomas M."/>
            <person name="Khan A."/>
            <person name="Brunk B."/>
            <person name="Roos D."/>
            <person name="Caler E."/>
            <person name="Lorenzi H."/>
        </authorList>
    </citation>
    <scope>NUCLEOTIDE SEQUENCE [LARGE SCALE GENOMIC DNA]</scope>
    <source>
        <strain evidence="9">p89</strain>
    </source>
</reference>
<dbReference type="Gene3D" id="4.10.1000.10">
    <property type="entry name" value="Zinc finger, CCCH-type"/>
    <property type="match status" value="1"/>
</dbReference>
<feature type="domain" description="C3H1-type" evidence="7">
    <location>
        <begin position="86"/>
        <end position="113"/>
    </location>
</feature>
<dbReference type="SUPFAM" id="SSF90229">
    <property type="entry name" value="CCCH zinc finger"/>
    <property type="match status" value="2"/>
</dbReference>
<dbReference type="VEuPathDB" id="ToxoDB:TGP89_219120"/>
<protein>
    <submittedName>
        <fullName evidence="8">Zinc finger (CCCH type) motif-containing protein</fullName>
    </submittedName>
</protein>
<dbReference type="Gene3D" id="3.30.1370.210">
    <property type="match status" value="1"/>
</dbReference>
<dbReference type="SMART" id="SM00356">
    <property type="entry name" value="ZnF_C3H1"/>
    <property type="match status" value="3"/>
</dbReference>
<evidence type="ECO:0000256" key="3">
    <source>
        <dbReference type="ARBA" id="ARBA00022771"/>
    </source>
</evidence>
<dbReference type="InterPro" id="IPR000571">
    <property type="entry name" value="Znf_CCCH"/>
</dbReference>
<evidence type="ECO:0000259" key="7">
    <source>
        <dbReference type="PROSITE" id="PS50103"/>
    </source>
</evidence>
<keyword evidence="3 5" id="KW-0863">Zinc-finger</keyword>
<dbReference type="PANTHER" id="PTHR12547">
    <property type="entry name" value="CCCH ZINC FINGER/TIS11-RELATED"/>
    <property type="match status" value="1"/>
</dbReference>
<evidence type="ECO:0000256" key="5">
    <source>
        <dbReference type="PROSITE-ProRule" id="PRU00723"/>
    </source>
</evidence>
<feature type="zinc finger region" description="C3H1-type" evidence="5">
    <location>
        <begin position="156"/>
        <end position="183"/>
    </location>
</feature>
<evidence type="ECO:0000313" key="9">
    <source>
        <dbReference type="Proteomes" id="UP000028828"/>
    </source>
</evidence>
<proteinExistence type="predicted"/>
<evidence type="ECO:0000256" key="4">
    <source>
        <dbReference type="ARBA" id="ARBA00022833"/>
    </source>
</evidence>
<keyword evidence="4 5" id="KW-0862">Zinc</keyword>
<gene>
    <name evidence="8" type="ORF">TGP89_219120</name>
</gene>
<feature type="compositionally biased region" description="Polar residues" evidence="6">
    <location>
        <begin position="587"/>
        <end position="629"/>
    </location>
</feature>
<feature type="region of interest" description="Disordered" evidence="6">
    <location>
        <begin position="587"/>
        <end position="634"/>
    </location>
</feature>
<keyword evidence="1 5" id="KW-0479">Metal-binding</keyword>
<organism evidence="8 9">
    <name type="scientific">Toxoplasma gondii p89</name>
    <dbReference type="NCBI Taxonomy" id="943119"/>
    <lineage>
        <taxon>Eukaryota</taxon>
        <taxon>Sar</taxon>
        <taxon>Alveolata</taxon>
        <taxon>Apicomplexa</taxon>
        <taxon>Conoidasida</taxon>
        <taxon>Coccidia</taxon>
        <taxon>Eucoccidiorida</taxon>
        <taxon>Eimeriorina</taxon>
        <taxon>Sarcocystidae</taxon>
        <taxon>Toxoplasma</taxon>
    </lineage>
</organism>
<keyword evidence="2" id="KW-0677">Repeat</keyword>
<dbReference type="GO" id="GO:0008270">
    <property type="term" value="F:zinc ion binding"/>
    <property type="evidence" value="ECO:0007669"/>
    <property type="project" value="UniProtKB-KW"/>
</dbReference>
<dbReference type="PROSITE" id="PS50103">
    <property type="entry name" value="ZF_C3H1"/>
    <property type="match status" value="2"/>
</dbReference>
<dbReference type="PANTHER" id="PTHR12547:SF18">
    <property type="entry name" value="PROTEIN TIS11"/>
    <property type="match status" value="1"/>
</dbReference>
<dbReference type="OrthoDB" id="430732at2759"/>
<feature type="zinc finger region" description="C3H1-type" evidence="5">
    <location>
        <begin position="86"/>
        <end position="113"/>
    </location>
</feature>
<evidence type="ECO:0000256" key="2">
    <source>
        <dbReference type="ARBA" id="ARBA00022737"/>
    </source>
</evidence>
<dbReference type="Proteomes" id="UP000028828">
    <property type="component" value="Unassembled WGS sequence"/>
</dbReference>
<dbReference type="GO" id="GO:0003729">
    <property type="term" value="F:mRNA binding"/>
    <property type="evidence" value="ECO:0007669"/>
    <property type="project" value="InterPro"/>
</dbReference>
<feature type="region of interest" description="Disordered" evidence="6">
    <location>
        <begin position="26"/>
        <end position="70"/>
    </location>
</feature>
<evidence type="ECO:0000313" key="8">
    <source>
        <dbReference type="EMBL" id="KFG38271.1"/>
    </source>
</evidence>
<feature type="region of interest" description="Disordered" evidence="6">
    <location>
        <begin position="181"/>
        <end position="203"/>
    </location>
</feature>
<name>A0A086K1K3_TOXGO</name>
<dbReference type="InterPro" id="IPR036855">
    <property type="entry name" value="Znf_CCCH_sf"/>
</dbReference>
<dbReference type="EMBL" id="AEYI02001373">
    <property type="protein sequence ID" value="KFG38271.1"/>
    <property type="molecule type" value="Genomic_DNA"/>
</dbReference>
<feature type="region of interest" description="Disordered" evidence="6">
    <location>
        <begin position="536"/>
        <end position="555"/>
    </location>
</feature>